<dbReference type="Proteomes" id="UP001646157">
    <property type="component" value="Unassembled WGS sequence"/>
</dbReference>
<evidence type="ECO:0000256" key="1">
    <source>
        <dbReference type="ARBA" id="ARBA00023015"/>
    </source>
</evidence>
<dbReference type="PANTHER" id="PTHR30146">
    <property type="entry name" value="LACI-RELATED TRANSCRIPTIONAL REPRESSOR"/>
    <property type="match status" value="1"/>
</dbReference>
<accession>A0ABS2NHN0</accession>
<evidence type="ECO:0000256" key="3">
    <source>
        <dbReference type="ARBA" id="ARBA00023163"/>
    </source>
</evidence>
<dbReference type="Pfam" id="PF00356">
    <property type="entry name" value="LacI"/>
    <property type="match status" value="1"/>
</dbReference>
<evidence type="ECO:0000259" key="4">
    <source>
        <dbReference type="PROSITE" id="PS50932"/>
    </source>
</evidence>
<evidence type="ECO:0000256" key="2">
    <source>
        <dbReference type="ARBA" id="ARBA00023125"/>
    </source>
</evidence>
<proteinExistence type="predicted"/>
<dbReference type="PANTHER" id="PTHR30146:SF109">
    <property type="entry name" value="HTH-TYPE TRANSCRIPTIONAL REGULATOR GALS"/>
    <property type="match status" value="1"/>
</dbReference>
<dbReference type="SUPFAM" id="SSF47413">
    <property type="entry name" value="lambda repressor-like DNA-binding domains"/>
    <property type="match status" value="1"/>
</dbReference>
<keyword evidence="2" id="KW-0238">DNA-binding</keyword>
<dbReference type="PROSITE" id="PS00356">
    <property type="entry name" value="HTH_LACI_1"/>
    <property type="match status" value="1"/>
</dbReference>
<evidence type="ECO:0000313" key="6">
    <source>
        <dbReference type="Proteomes" id="UP001646157"/>
    </source>
</evidence>
<dbReference type="CDD" id="cd01392">
    <property type="entry name" value="HTH_LacI"/>
    <property type="match status" value="1"/>
</dbReference>
<keyword evidence="6" id="KW-1185">Reference proteome</keyword>
<name>A0ABS2NHN0_9BACI</name>
<comment type="caution">
    <text evidence="5">The sequence shown here is derived from an EMBL/GenBank/DDBJ whole genome shotgun (WGS) entry which is preliminary data.</text>
</comment>
<keyword evidence="3" id="KW-0804">Transcription</keyword>
<dbReference type="Gene3D" id="3.40.50.2300">
    <property type="match status" value="2"/>
</dbReference>
<dbReference type="InterPro" id="IPR046335">
    <property type="entry name" value="LacI/GalR-like_sensor"/>
</dbReference>
<dbReference type="SUPFAM" id="SSF53822">
    <property type="entry name" value="Periplasmic binding protein-like I"/>
    <property type="match status" value="1"/>
</dbReference>
<feature type="domain" description="HTH lacI-type" evidence="4">
    <location>
        <begin position="2"/>
        <end position="56"/>
    </location>
</feature>
<dbReference type="SMART" id="SM00354">
    <property type="entry name" value="HTH_LACI"/>
    <property type="match status" value="1"/>
</dbReference>
<dbReference type="InterPro" id="IPR000843">
    <property type="entry name" value="HTH_LacI"/>
</dbReference>
<dbReference type="RefSeq" id="WP_205174517.1">
    <property type="nucleotide sequence ID" value="NZ_JAFBDZ010000004.1"/>
</dbReference>
<dbReference type="PROSITE" id="PS50932">
    <property type="entry name" value="HTH_LACI_2"/>
    <property type="match status" value="1"/>
</dbReference>
<protein>
    <submittedName>
        <fullName evidence="5">LacI family repressor for deo operon, udp, cdd, tsx, nupC, and nupG</fullName>
    </submittedName>
</protein>
<dbReference type="CDD" id="cd06284">
    <property type="entry name" value="PBP1_LacI-like"/>
    <property type="match status" value="1"/>
</dbReference>
<organism evidence="5 6">
    <name type="scientific">Rossellomorea pakistanensis</name>
    <dbReference type="NCBI Taxonomy" id="992288"/>
    <lineage>
        <taxon>Bacteria</taxon>
        <taxon>Bacillati</taxon>
        <taxon>Bacillota</taxon>
        <taxon>Bacilli</taxon>
        <taxon>Bacillales</taxon>
        <taxon>Bacillaceae</taxon>
        <taxon>Rossellomorea</taxon>
    </lineage>
</organism>
<dbReference type="EMBL" id="JAFBDZ010000004">
    <property type="protein sequence ID" value="MBM7587333.1"/>
    <property type="molecule type" value="Genomic_DNA"/>
</dbReference>
<evidence type="ECO:0000313" key="5">
    <source>
        <dbReference type="EMBL" id="MBM7587333.1"/>
    </source>
</evidence>
<reference evidence="5 6" key="1">
    <citation type="submission" date="2021-01" db="EMBL/GenBank/DDBJ databases">
        <title>Genomic Encyclopedia of Type Strains, Phase IV (KMG-IV): sequencing the most valuable type-strain genomes for metagenomic binning, comparative biology and taxonomic classification.</title>
        <authorList>
            <person name="Goeker M."/>
        </authorList>
    </citation>
    <scope>NUCLEOTIDE SEQUENCE [LARGE SCALE GENOMIC DNA]</scope>
    <source>
        <strain evidence="5 6">DSM 24834</strain>
    </source>
</reference>
<sequence length="333" mass="37382">MIKLKEVAERANVSTATVSRVLSNTGKVTEKTRKKVLAAMEELNYQPNFLARQLRKLETKTILVVVPDIANTFFSKVIRGIESVALQNDYQVLLGDSQNNSQSESQYLNHLRYKQVDGVILLTARTDSRLIEDLSDDYPVVLACEYLEGSRIPTVSIDNISSARKITDHLIKQGHQRIAHISGPMNIILGRDRLKGYEQAMTQNRYEIDQVLVQEGDFSYESGYKLMEKFLALQNPPTAVFAANDEMAIGAIKAIKKHRLSVPEDIAVVGFDDIEMASIIEPELTTVAQPTFEIGSTAMDLLLCLMKKEQLTKKQYVLEDQLVIRQSCGANEM</sequence>
<dbReference type="InterPro" id="IPR010982">
    <property type="entry name" value="Lambda_DNA-bd_dom_sf"/>
</dbReference>
<dbReference type="Gene3D" id="1.10.260.40">
    <property type="entry name" value="lambda repressor-like DNA-binding domains"/>
    <property type="match status" value="1"/>
</dbReference>
<dbReference type="Pfam" id="PF13377">
    <property type="entry name" value="Peripla_BP_3"/>
    <property type="match status" value="1"/>
</dbReference>
<dbReference type="InterPro" id="IPR028082">
    <property type="entry name" value="Peripla_BP_I"/>
</dbReference>
<keyword evidence="1" id="KW-0805">Transcription regulation</keyword>
<gene>
    <name evidence="5" type="ORF">JOC86_003906</name>
</gene>